<accession>V4HCW1</accession>
<organism evidence="3 4">
    <name type="scientific">Candidatus Halobonum tyrrellensis G22</name>
    <dbReference type="NCBI Taxonomy" id="1324957"/>
    <lineage>
        <taxon>Archaea</taxon>
        <taxon>Methanobacteriati</taxon>
        <taxon>Methanobacteriota</taxon>
        <taxon>Stenosarchaea group</taxon>
        <taxon>Halobacteria</taxon>
        <taxon>Halobacteriales</taxon>
        <taxon>Haloferacaceae</taxon>
        <taxon>Candidatus Halobonum</taxon>
    </lineage>
</organism>
<dbReference type="Gene3D" id="3.40.50.1820">
    <property type="entry name" value="alpha/beta hydrolase"/>
    <property type="match status" value="1"/>
</dbReference>
<evidence type="ECO:0000313" key="3">
    <source>
        <dbReference type="EMBL" id="ESP88555.1"/>
    </source>
</evidence>
<dbReference type="InterPro" id="IPR000073">
    <property type="entry name" value="AB_hydrolase_1"/>
</dbReference>
<evidence type="ECO:0000256" key="1">
    <source>
        <dbReference type="ARBA" id="ARBA00022801"/>
    </source>
</evidence>
<dbReference type="OrthoDB" id="299757at2157"/>
<dbReference type="PATRIC" id="fig|1324957.4.peg.1797"/>
<dbReference type="PRINTS" id="PR00412">
    <property type="entry name" value="EPOXHYDRLASE"/>
</dbReference>
<dbReference type="InterPro" id="IPR000639">
    <property type="entry name" value="Epox_hydrolase-like"/>
</dbReference>
<comment type="caution">
    <text evidence="3">The sequence shown here is derived from an EMBL/GenBank/DDBJ whole genome shotgun (WGS) entry which is preliminary data.</text>
</comment>
<feature type="domain" description="AB hydrolase-1" evidence="2">
    <location>
        <begin position="37"/>
        <end position="279"/>
    </location>
</feature>
<reference evidence="3 4" key="1">
    <citation type="journal article" date="2013" name="Genome Announc.">
        <title>Draft Genome Sequence of 'Candidatus Halobonum tyrrellensis' Strain G22, Isolated from the Hypersaline Waters of Lake Tyrrell, Australia.</title>
        <authorList>
            <person name="Ugalde J.A."/>
            <person name="Narasingarao P."/>
            <person name="Kuo S."/>
            <person name="Podell S."/>
            <person name="Allen E.E."/>
        </authorList>
    </citation>
    <scope>NUCLEOTIDE SEQUENCE [LARGE SCALE GENOMIC DNA]</scope>
    <source>
        <strain evidence="3 4">G22</strain>
    </source>
</reference>
<dbReference type="InterPro" id="IPR029058">
    <property type="entry name" value="AB_hydrolase_fold"/>
</dbReference>
<dbReference type="Pfam" id="PF00561">
    <property type="entry name" value="Abhydrolase_1"/>
    <property type="match status" value="1"/>
</dbReference>
<sequence>MAHSAPSLDAVPSAESRVREVNGVRLHVVEAGDPDGPAVVLLHGFPDFWYGWHEQLPPLVEAGYRVVVPDQRGYNRSDKPVGVGSYTLPTLSADIAALVRAVDRDAAHVVGHDWGGIVAWDLALRRPSVVESLATLNAPHPGAFERRLRRDPGQLARSWYAGLFQLPWLPEWALTRDDAALLAWMLKGTAAPDTFGDAELARYREAWTRERAVASMVNWYRAFPRSPRPTGRASPPTLVCWGERDPALRPRLARESVDRCADGRLRRFPDASHWVHRDRPDEVNAALLDHLHREREE</sequence>
<evidence type="ECO:0000313" key="4">
    <source>
        <dbReference type="Proteomes" id="UP000017840"/>
    </source>
</evidence>
<dbReference type="Proteomes" id="UP000017840">
    <property type="component" value="Unassembled WGS sequence"/>
</dbReference>
<name>V4HCW1_9EURY</name>
<dbReference type="SUPFAM" id="SSF53474">
    <property type="entry name" value="alpha/beta-Hydrolases"/>
    <property type="match status" value="1"/>
</dbReference>
<keyword evidence="1 3" id="KW-0378">Hydrolase</keyword>
<dbReference type="eggNOG" id="arCOG01648">
    <property type="taxonomic scope" value="Archaea"/>
</dbReference>
<dbReference type="PANTHER" id="PTHR43329">
    <property type="entry name" value="EPOXIDE HYDROLASE"/>
    <property type="match status" value="1"/>
</dbReference>
<gene>
    <name evidence="3" type="ORF">K933_08847</name>
</gene>
<dbReference type="PRINTS" id="PR00111">
    <property type="entry name" value="ABHYDROLASE"/>
</dbReference>
<dbReference type="GO" id="GO:0016787">
    <property type="term" value="F:hydrolase activity"/>
    <property type="evidence" value="ECO:0007669"/>
    <property type="project" value="UniProtKB-KW"/>
</dbReference>
<protein>
    <submittedName>
        <fullName evidence="3">Alpha/beta hydrolase</fullName>
    </submittedName>
</protein>
<dbReference type="STRING" id="1324957.K933_08847"/>
<dbReference type="AlphaFoldDB" id="V4HCW1"/>
<dbReference type="RefSeq" id="WP_023394354.1">
    <property type="nucleotide sequence ID" value="NZ_ASGZ01000028.1"/>
</dbReference>
<keyword evidence="4" id="KW-1185">Reference proteome</keyword>
<dbReference type="EMBL" id="ASGZ01000028">
    <property type="protein sequence ID" value="ESP88555.1"/>
    <property type="molecule type" value="Genomic_DNA"/>
</dbReference>
<proteinExistence type="predicted"/>
<evidence type="ECO:0000259" key="2">
    <source>
        <dbReference type="Pfam" id="PF00561"/>
    </source>
</evidence>